<evidence type="ECO:0000259" key="3">
    <source>
        <dbReference type="Pfam" id="PF13505"/>
    </source>
</evidence>
<dbReference type="Gene3D" id="2.40.160.20">
    <property type="match status" value="1"/>
</dbReference>
<dbReference type="InterPro" id="IPR027385">
    <property type="entry name" value="Beta-barrel_OMP"/>
</dbReference>
<evidence type="ECO:0000256" key="1">
    <source>
        <dbReference type="ARBA" id="ARBA00022729"/>
    </source>
</evidence>
<feature type="domain" description="Outer membrane protein beta-barrel" evidence="3">
    <location>
        <begin position="9"/>
        <end position="209"/>
    </location>
</feature>
<dbReference type="Proteomes" id="UP000285211">
    <property type="component" value="Unassembled WGS sequence"/>
</dbReference>
<comment type="caution">
    <text evidence="4">The sequence shown here is derived from an EMBL/GenBank/DDBJ whole genome shotgun (WGS) entry which is preliminary data.</text>
</comment>
<protein>
    <submittedName>
        <fullName evidence="4">Porin family protein</fullName>
    </submittedName>
</protein>
<gene>
    <name evidence="4" type="ORF">EOD40_14820</name>
</gene>
<keyword evidence="5" id="KW-1185">Reference proteome</keyword>
<feature type="signal peptide" evidence="2">
    <location>
        <begin position="1"/>
        <end position="18"/>
    </location>
</feature>
<dbReference type="OrthoDB" id="945117at2"/>
<evidence type="ECO:0000256" key="2">
    <source>
        <dbReference type="SAM" id="SignalP"/>
    </source>
</evidence>
<proteinExistence type="predicted"/>
<name>A0A437KNT7_9FLAO</name>
<organism evidence="4 5">
    <name type="scientific">Flavobacterium sufflavum</name>
    <dbReference type="NCBI Taxonomy" id="1921138"/>
    <lineage>
        <taxon>Bacteria</taxon>
        <taxon>Pseudomonadati</taxon>
        <taxon>Bacteroidota</taxon>
        <taxon>Flavobacteriia</taxon>
        <taxon>Flavobacteriales</taxon>
        <taxon>Flavobacteriaceae</taxon>
        <taxon>Flavobacterium</taxon>
    </lineage>
</organism>
<dbReference type="AlphaFoldDB" id="A0A437KNT7"/>
<evidence type="ECO:0000313" key="5">
    <source>
        <dbReference type="Proteomes" id="UP000285211"/>
    </source>
</evidence>
<reference evidence="4 5" key="1">
    <citation type="submission" date="2019-01" db="EMBL/GenBank/DDBJ databases">
        <authorList>
            <person name="Chen W.-M."/>
        </authorList>
    </citation>
    <scope>NUCLEOTIDE SEQUENCE [LARGE SCALE GENOMIC DNA]</scope>
    <source>
        <strain evidence="4 5">BBQ-12</strain>
    </source>
</reference>
<dbReference type="InterPro" id="IPR011250">
    <property type="entry name" value="OMP/PagP_B-barrel"/>
</dbReference>
<dbReference type="SUPFAM" id="SSF56925">
    <property type="entry name" value="OMPA-like"/>
    <property type="match status" value="1"/>
</dbReference>
<keyword evidence="1 2" id="KW-0732">Signal</keyword>
<evidence type="ECO:0000313" key="4">
    <source>
        <dbReference type="EMBL" id="RVT73128.1"/>
    </source>
</evidence>
<sequence length="217" mass="23364">MKKIFLTISLAFFGIISAQTEKGSFIISGQTNLGFTSNTTKYKSDRQTTDGPKTNTFSISPSVGYFIVNNLALGLAFDYKSTITKQQIEIFDPNNTGGYTTGNIKETQTTLSIVPNATYFFSKGKTRPYFGAGLGLANTKYKSNYTSDSSSGDQFSYSENKNTGLVWTANGGLLFLITPAVSIDLGLGYANYSFKDNGLKTNSSAFGANAGISVFLN</sequence>
<feature type="chain" id="PRO_5019392151" evidence="2">
    <location>
        <begin position="19"/>
        <end position="217"/>
    </location>
</feature>
<dbReference type="EMBL" id="SACJ01000011">
    <property type="protein sequence ID" value="RVT73128.1"/>
    <property type="molecule type" value="Genomic_DNA"/>
</dbReference>
<dbReference type="RefSeq" id="WP_128196844.1">
    <property type="nucleotide sequence ID" value="NZ_SACJ01000011.1"/>
</dbReference>
<accession>A0A437KNT7</accession>
<dbReference type="Pfam" id="PF13505">
    <property type="entry name" value="OMP_b-brl"/>
    <property type="match status" value="1"/>
</dbReference>